<dbReference type="RefSeq" id="WP_406953833.1">
    <property type="nucleotide sequence ID" value="NZ_JAYMRW010000017.1"/>
</dbReference>
<organism evidence="2 3">
    <name type="scientific">Paraburkholderia guartelaensis</name>
    <dbReference type="NCBI Taxonomy" id="2546446"/>
    <lineage>
        <taxon>Bacteria</taxon>
        <taxon>Pseudomonadati</taxon>
        <taxon>Pseudomonadota</taxon>
        <taxon>Betaproteobacteria</taxon>
        <taxon>Burkholderiales</taxon>
        <taxon>Burkholderiaceae</taxon>
        <taxon>Paraburkholderia</taxon>
    </lineage>
</organism>
<name>A0ABU9SKL3_9BURK</name>
<feature type="region of interest" description="Disordered" evidence="1">
    <location>
        <begin position="256"/>
        <end position="279"/>
    </location>
</feature>
<proteinExistence type="predicted"/>
<gene>
    <name evidence="2" type="ORF">VSR33_30905</name>
</gene>
<evidence type="ECO:0000313" key="3">
    <source>
        <dbReference type="Proteomes" id="UP001390669"/>
    </source>
</evidence>
<evidence type="ECO:0000256" key="1">
    <source>
        <dbReference type="SAM" id="MobiDB-lite"/>
    </source>
</evidence>
<comment type="caution">
    <text evidence="2">The sequence shown here is derived from an EMBL/GenBank/DDBJ whole genome shotgun (WGS) entry which is preliminary data.</text>
</comment>
<dbReference type="Proteomes" id="UP001390669">
    <property type="component" value="Unassembled WGS sequence"/>
</dbReference>
<dbReference type="EMBL" id="JAYMRW010000017">
    <property type="protein sequence ID" value="MEM5451887.1"/>
    <property type="molecule type" value="Genomic_DNA"/>
</dbReference>
<reference evidence="2 3" key="1">
    <citation type="submission" date="2024-01" db="EMBL/GenBank/DDBJ databases">
        <title>The diversity of rhizobia nodulating Mimosa spp. in eleven states of Brazil covering several biomes is determined by host plant, location, and edaphic factors.</title>
        <authorList>
            <person name="Rouws L."/>
            <person name="Barauna A."/>
            <person name="Beukes C."/>
            <person name="De Faria S.M."/>
            <person name="Gross E."/>
            <person name="Dos Reis Junior F.B."/>
            <person name="Simon M."/>
            <person name="Maluk M."/>
            <person name="Odee D.W."/>
            <person name="Kenicer G."/>
            <person name="Young J.P.W."/>
            <person name="Reis V.M."/>
            <person name="Zilli J."/>
            <person name="James E.K."/>
        </authorList>
    </citation>
    <scope>NUCLEOTIDE SEQUENCE [LARGE SCALE GENOMIC DNA]</scope>
    <source>
        <strain evidence="2 3">JPY164</strain>
    </source>
</reference>
<sequence>MLIHNYDSQTGQYLSSHLAASDPLNLGRWLVPAFSTTDELPARGPLEWPFYLNGAWKLLPDWRGQILYRQDNGEPAEILVAGTTPAEAGLTDTPRPSAEYTWTDGAWALDPAVVAANVRSAAMAEFEKRMARARDMNAGKSDALAAGLLTQEEAYYFRAWSTYQLDLVRAIQRDGFPDVVTWPADPISFEVATAPVMAEFEARMAKAKSYTDGKAEAYAAGTLPPRESYEYRVWSEYASKLPAVLERDPLPVVHWPIDPQPFPEPAPPETPEASPADPA</sequence>
<evidence type="ECO:0000313" key="2">
    <source>
        <dbReference type="EMBL" id="MEM5451887.1"/>
    </source>
</evidence>
<dbReference type="InterPro" id="IPR003458">
    <property type="entry name" value="Phage_T4_Gp38_tail_assem"/>
</dbReference>
<protein>
    <submittedName>
        <fullName evidence="2">Tail fiber assembly protein</fullName>
    </submittedName>
</protein>
<keyword evidence="3" id="KW-1185">Reference proteome</keyword>
<feature type="compositionally biased region" description="Pro residues" evidence="1">
    <location>
        <begin position="258"/>
        <end position="270"/>
    </location>
</feature>
<accession>A0ABU9SKL3</accession>
<dbReference type="Pfam" id="PF02413">
    <property type="entry name" value="Caudo_TAP"/>
    <property type="match status" value="1"/>
</dbReference>